<gene>
    <name evidence="2" type="ORF">WHR41_01506</name>
</gene>
<name>A0AB34L0Q8_9PEZI</name>
<dbReference type="SUPFAM" id="SSF53335">
    <property type="entry name" value="S-adenosyl-L-methionine-dependent methyltransferases"/>
    <property type="match status" value="1"/>
</dbReference>
<dbReference type="PANTHER" id="PTHR43591:SF110">
    <property type="entry name" value="RHODANESE DOMAIN-CONTAINING PROTEIN"/>
    <property type="match status" value="1"/>
</dbReference>
<dbReference type="CDD" id="cd02440">
    <property type="entry name" value="AdoMet_MTases"/>
    <property type="match status" value="1"/>
</dbReference>
<feature type="domain" description="Methyltransferase" evidence="1">
    <location>
        <begin position="83"/>
        <end position="173"/>
    </location>
</feature>
<dbReference type="InterPro" id="IPR041698">
    <property type="entry name" value="Methyltransf_25"/>
</dbReference>
<comment type="caution">
    <text evidence="2">The sequence shown here is derived from an EMBL/GenBank/DDBJ whole genome shotgun (WGS) entry which is preliminary data.</text>
</comment>
<evidence type="ECO:0000313" key="3">
    <source>
        <dbReference type="Proteomes" id="UP000803884"/>
    </source>
</evidence>
<keyword evidence="3" id="KW-1185">Reference proteome</keyword>
<evidence type="ECO:0000259" key="1">
    <source>
        <dbReference type="Pfam" id="PF13649"/>
    </source>
</evidence>
<proteinExistence type="predicted"/>
<sequence length="237" mass="25354">MAAAPPVHSYEHIHGDNPYLARSYGNLNIADMTQLYDDWASTYDKDVMEGEEYKAPPLIAETILAQLPPSDKVNNLIAPEVKILDAGCGTGLVGIYLAKLGAQHVDGIDLSPGMLDIARKTGAYGKLEPADLTNPIDAPTGAYDVVSCVGTFTAGHVGPKCFDELVRVTKAGGLVVATVLDEIWKPLGFDKHVEGMAADGKVEIVGTELMLYRTKHKAAARNVILRKSGGRDSPLQK</sequence>
<dbReference type="RefSeq" id="XP_069232717.1">
    <property type="nucleotide sequence ID" value="XM_069370112.1"/>
</dbReference>
<dbReference type="PANTHER" id="PTHR43591">
    <property type="entry name" value="METHYLTRANSFERASE"/>
    <property type="match status" value="1"/>
</dbReference>
<protein>
    <recommendedName>
        <fullName evidence="1">Methyltransferase domain-containing protein</fullName>
    </recommendedName>
</protein>
<reference evidence="2 3" key="1">
    <citation type="journal article" date="2020" name="Microbiol. Resour. Announc.">
        <title>Draft Genome Sequence of a Cladosporium Species Isolated from the Mesophotic Ascidian Didemnum maculosum.</title>
        <authorList>
            <person name="Gioti A."/>
            <person name="Siaperas R."/>
            <person name="Nikolaivits E."/>
            <person name="Le Goff G."/>
            <person name="Ouazzani J."/>
            <person name="Kotoulas G."/>
            <person name="Topakas E."/>
        </authorList>
    </citation>
    <scope>NUCLEOTIDE SEQUENCE [LARGE SCALE GENOMIC DNA]</scope>
    <source>
        <strain evidence="2 3">TM138-S3</strain>
    </source>
</reference>
<dbReference type="Pfam" id="PF13649">
    <property type="entry name" value="Methyltransf_25"/>
    <property type="match status" value="1"/>
</dbReference>
<dbReference type="Gene3D" id="3.40.50.150">
    <property type="entry name" value="Vaccinia Virus protein VP39"/>
    <property type="match status" value="1"/>
</dbReference>
<dbReference type="AlphaFoldDB" id="A0AB34L0Q8"/>
<dbReference type="InterPro" id="IPR029063">
    <property type="entry name" value="SAM-dependent_MTases_sf"/>
</dbReference>
<evidence type="ECO:0000313" key="2">
    <source>
        <dbReference type="EMBL" id="KAL1589612.1"/>
    </source>
</evidence>
<organism evidence="2 3">
    <name type="scientific">Cladosporium halotolerans</name>
    <dbReference type="NCBI Taxonomy" id="1052096"/>
    <lineage>
        <taxon>Eukaryota</taxon>
        <taxon>Fungi</taxon>
        <taxon>Dikarya</taxon>
        <taxon>Ascomycota</taxon>
        <taxon>Pezizomycotina</taxon>
        <taxon>Dothideomycetes</taxon>
        <taxon>Dothideomycetidae</taxon>
        <taxon>Cladosporiales</taxon>
        <taxon>Cladosporiaceae</taxon>
        <taxon>Cladosporium</taxon>
    </lineage>
</organism>
<accession>A0AB34L0Q8</accession>
<dbReference type="GeneID" id="96002950"/>
<dbReference type="EMBL" id="JAAQHG020000004">
    <property type="protein sequence ID" value="KAL1589612.1"/>
    <property type="molecule type" value="Genomic_DNA"/>
</dbReference>
<dbReference type="Proteomes" id="UP000803884">
    <property type="component" value="Unassembled WGS sequence"/>
</dbReference>